<evidence type="ECO:0008006" key="4">
    <source>
        <dbReference type="Google" id="ProtNLM"/>
    </source>
</evidence>
<dbReference type="Proteomes" id="UP000256345">
    <property type="component" value="Unassembled WGS sequence"/>
</dbReference>
<evidence type="ECO:0000313" key="2">
    <source>
        <dbReference type="EMBL" id="REG36469.1"/>
    </source>
</evidence>
<dbReference type="InterPro" id="IPR040871">
    <property type="entry name" value="HopA1"/>
</dbReference>
<dbReference type="EMBL" id="QUMU01000002">
    <property type="protein sequence ID" value="REG36469.1"/>
    <property type="molecule type" value="Genomic_DNA"/>
</dbReference>
<feature type="region of interest" description="Disordered" evidence="1">
    <location>
        <begin position="355"/>
        <end position="374"/>
    </location>
</feature>
<feature type="compositionally biased region" description="Basic residues" evidence="1">
    <location>
        <begin position="359"/>
        <end position="374"/>
    </location>
</feature>
<accession>A0ABX9KA97</accession>
<evidence type="ECO:0000256" key="1">
    <source>
        <dbReference type="SAM" id="MobiDB-lite"/>
    </source>
</evidence>
<proteinExistence type="predicted"/>
<name>A0ABX9KA97_9BACT</name>
<sequence length="374" mass="41024">MTMSQFPDNAPPALHPDILSLVDAVELHSPTRYAFRGELREVPAAPTLPPGVAWPGAAGDSAEGSALRQTLEMELYTRGYVRPSGTPVPADPMVQRDHGAALSAANNGRGTWESGWRIQGTDEDGMVGVIKDGITFWMAPAGLRTASGRIRPGDWCRVWVAKELRNLMPGFYFAIGNGDERDRRDAPEPLVRFYWHLTAEGAAAYMAEATSRLNALNVPFRTKVLSDPGAYVRSDAGVLYLERRLYPRVREVVLELHRAVASRLRPEVPMFTRALAPGLGLAEDPRGGMSFGQSRCRLVARGLWSGFTRGRTDREGRLAAVAEAFHEAGVDPAVPYLETGSPELYSAKPETVAATRPIHMNRRTRAQARKGRRA</sequence>
<organism evidence="2 3">
    <name type="scientific">Archangium gephyra</name>
    <dbReference type="NCBI Taxonomy" id="48"/>
    <lineage>
        <taxon>Bacteria</taxon>
        <taxon>Pseudomonadati</taxon>
        <taxon>Myxococcota</taxon>
        <taxon>Myxococcia</taxon>
        <taxon>Myxococcales</taxon>
        <taxon>Cystobacterineae</taxon>
        <taxon>Archangiaceae</taxon>
        <taxon>Archangium</taxon>
    </lineage>
</organism>
<gene>
    <name evidence="2" type="ORF">ATI61_102847</name>
</gene>
<comment type="caution">
    <text evidence="2">The sequence shown here is derived from an EMBL/GenBank/DDBJ whole genome shotgun (WGS) entry which is preliminary data.</text>
</comment>
<keyword evidence="3" id="KW-1185">Reference proteome</keyword>
<reference evidence="2 3" key="1">
    <citation type="submission" date="2018-08" db="EMBL/GenBank/DDBJ databases">
        <title>Genomic Encyclopedia of Archaeal and Bacterial Type Strains, Phase II (KMG-II): from individual species to whole genera.</title>
        <authorList>
            <person name="Goeker M."/>
        </authorList>
    </citation>
    <scope>NUCLEOTIDE SEQUENCE [LARGE SCALE GENOMIC DNA]</scope>
    <source>
        <strain evidence="2 3">DSM 2261</strain>
    </source>
</reference>
<evidence type="ECO:0000313" key="3">
    <source>
        <dbReference type="Proteomes" id="UP000256345"/>
    </source>
</evidence>
<dbReference type="Pfam" id="PF17914">
    <property type="entry name" value="HopA1"/>
    <property type="match status" value="1"/>
</dbReference>
<protein>
    <recommendedName>
        <fullName evidence="4">Phage protein</fullName>
    </recommendedName>
</protein>